<keyword evidence="4 6" id="KW-0012">Acyltransferase</keyword>
<reference evidence="9" key="1">
    <citation type="submission" date="2021-12" db="EMBL/GenBank/DDBJ databases">
        <authorList>
            <person name="King R."/>
        </authorList>
    </citation>
    <scope>NUCLEOTIDE SEQUENCE</scope>
</reference>
<gene>
    <name evidence="9" type="ORF">BEMITA_LOCUS4475</name>
</gene>
<evidence type="ECO:0000259" key="7">
    <source>
        <dbReference type="Pfam" id="PF00108"/>
    </source>
</evidence>
<evidence type="ECO:0000256" key="3">
    <source>
        <dbReference type="ARBA" id="ARBA00022679"/>
    </source>
</evidence>
<dbReference type="PANTHER" id="PTHR18919:SF107">
    <property type="entry name" value="ACETYL-COA ACETYLTRANSFERASE, CYTOSOLIC"/>
    <property type="match status" value="1"/>
</dbReference>
<dbReference type="InterPro" id="IPR020617">
    <property type="entry name" value="Thiolase_C"/>
</dbReference>
<dbReference type="PROSITE" id="PS00098">
    <property type="entry name" value="THIOLASE_1"/>
    <property type="match status" value="1"/>
</dbReference>
<dbReference type="InterPro" id="IPR016039">
    <property type="entry name" value="Thiolase-like"/>
</dbReference>
<sequence length="393" mass="40990">MAQTEVVIVSAVRTPIGSFMGSLSPLRAHDLGSVAIKEALKRAGVDGKEVSEVIIGQALTAAQGQNTARQAAILAGVPVHSSAWCVNMLCGSGLKSVTCGYSAIKSGEASIVVSGGQESMSQSPHAVFMRSGIKMCNVELIDTMVHDGLTDAFENIHMGITAENIAKLYNISREEQDEYAVESQKKTEVAQKNGYFSKEIVPVTIKSRKGDNVISEDEYPKHGCTLESLAELKPVFLKGGSVTPGNASGLNDGAAAVVLMDRATAEKRGAPILAKIIAISQEGVSPSLMGTGPIPAVQSVLQKAGWSLDDVDLFELNEAFAAQALAVVRELKVDTSKVNIHGGAIAIGHPIGASGTRVLVTLIYALERIGGRRGVASLCIGGGMGIAIAIERS</sequence>
<dbReference type="CDD" id="cd00751">
    <property type="entry name" value="thiolase"/>
    <property type="match status" value="1"/>
</dbReference>
<dbReference type="AlphaFoldDB" id="A0A9P0A6X4"/>
<evidence type="ECO:0000256" key="1">
    <source>
        <dbReference type="ARBA" id="ARBA00005189"/>
    </source>
</evidence>
<protein>
    <submittedName>
        <fullName evidence="9">Uncharacterized protein</fullName>
    </submittedName>
</protein>
<dbReference type="Gene3D" id="3.40.47.10">
    <property type="match status" value="2"/>
</dbReference>
<keyword evidence="10" id="KW-1185">Reference proteome</keyword>
<feature type="active site" description="Acyl-thioester intermediate" evidence="5">
    <location>
        <position position="90"/>
    </location>
</feature>
<organism evidence="9 10">
    <name type="scientific">Bemisia tabaci</name>
    <name type="common">Sweetpotato whitefly</name>
    <name type="synonym">Aleurodes tabaci</name>
    <dbReference type="NCBI Taxonomy" id="7038"/>
    <lineage>
        <taxon>Eukaryota</taxon>
        <taxon>Metazoa</taxon>
        <taxon>Ecdysozoa</taxon>
        <taxon>Arthropoda</taxon>
        <taxon>Hexapoda</taxon>
        <taxon>Insecta</taxon>
        <taxon>Pterygota</taxon>
        <taxon>Neoptera</taxon>
        <taxon>Paraneoptera</taxon>
        <taxon>Hemiptera</taxon>
        <taxon>Sternorrhyncha</taxon>
        <taxon>Aleyrodoidea</taxon>
        <taxon>Aleyrodidae</taxon>
        <taxon>Aleyrodinae</taxon>
        <taxon>Bemisia</taxon>
    </lineage>
</organism>
<proteinExistence type="inferred from homology"/>
<evidence type="ECO:0000256" key="5">
    <source>
        <dbReference type="PIRSR" id="PIRSR000429-1"/>
    </source>
</evidence>
<feature type="domain" description="Thiolase C-terminal" evidence="8">
    <location>
        <begin position="272"/>
        <end position="392"/>
    </location>
</feature>
<dbReference type="KEGG" id="btab:109035957"/>
<dbReference type="SUPFAM" id="SSF53901">
    <property type="entry name" value="Thiolase-like"/>
    <property type="match status" value="2"/>
</dbReference>
<feature type="active site" description="Proton acceptor" evidence="5">
    <location>
        <position position="349"/>
    </location>
</feature>
<comment type="similarity">
    <text evidence="2 6">Belongs to the thiolase-like superfamily. Thiolase family.</text>
</comment>
<accession>A0A9P0A6X4</accession>
<evidence type="ECO:0000256" key="6">
    <source>
        <dbReference type="RuleBase" id="RU003557"/>
    </source>
</evidence>
<name>A0A9P0A6X4_BEMTA</name>
<dbReference type="InterPro" id="IPR020615">
    <property type="entry name" value="Thiolase_acyl_enz_int_AS"/>
</dbReference>
<dbReference type="InterPro" id="IPR020610">
    <property type="entry name" value="Thiolase_AS"/>
</dbReference>
<evidence type="ECO:0000256" key="4">
    <source>
        <dbReference type="ARBA" id="ARBA00023315"/>
    </source>
</evidence>
<evidence type="ECO:0000313" key="10">
    <source>
        <dbReference type="Proteomes" id="UP001152759"/>
    </source>
</evidence>
<dbReference type="EMBL" id="OU963863">
    <property type="protein sequence ID" value="CAH0385225.1"/>
    <property type="molecule type" value="Genomic_DNA"/>
</dbReference>
<dbReference type="PROSITE" id="PS00099">
    <property type="entry name" value="THIOLASE_3"/>
    <property type="match status" value="1"/>
</dbReference>
<dbReference type="InterPro" id="IPR020613">
    <property type="entry name" value="Thiolase_CS"/>
</dbReference>
<dbReference type="GO" id="GO:0003988">
    <property type="term" value="F:acetyl-CoA C-acyltransferase activity"/>
    <property type="evidence" value="ECO:0007669"/>
    <property type="project" value="UniProtKB-ARBA"/>
</dbReference>
<dbReference type="InterPro" id="IPR002155">
    <property type="entry name" value="Thiolase"/>
</dbReference>
<comment type="pathway">
    <text evidence="1">Lipid metabolism.</text>
</comment>
<dbReference type="NCBIfam" id="TIGR01930">
    <property type="entry name" value="AcCoA-C-Actrans"/>
    <property type="match status" value="1"/>
</dbReference>
<dbReference type="InterPro" id="IPR020616">
    <property type="entry name" value="Thiolase_N"/>
</dbReference>
<evidence type="ECO:0000313" key="9">
    <source>
        <dbReference type="EMBL" id="CAH0385225.1"/>
    </source>
</evidence>
<evidence type="ECO:0000256" key="2">
    <source>
        <dbReference type="ARBA" id="ARBA00010982"/>
    </source>
</evidence>
<dbReference type="Pfam" id="PF02803">
    <property type="entry name" value="Thiolase_C"/>
    <property type="match status" value="1"/>
</dbReference>
<dbReference type="PANTHER" id="PTHR18919">
    <property type="entry name" value="ACETYL-COA C-ACYLTRANSFERASE"/>
    <property type="match status" value="1"/>
</dbReference>
<dbReference type="Proteomes" id="UP001152759">
    <property type="component" value="Chromosome 2"/>
</dbReference>
<feature type="active site" description="Proton acceptor" evidence="5">
    <location>
        <position position="379"/>
    </location>
</feature>
<keyword evidence="3 6" id="KW-0808">Transferase</keyword>
<dbReference type="PIRSF" id="PIRSF000429">
    <property type="entry name" value="Ac-CoA_Ac_transf"/>
    <property type="match status" value="1"/>
</dbReference>
<dbReference type="OrthoDB" id="5404651at2759"/>
<dbReference type="FunFam" id="3.40.47.10:FF:000010">
    <property type="entry name" value="Acetyl-CoA acetyltransferase (Thiolase)"/>
    <property type="match status" value="1"/>
</dbReference>
<dbReference type="Pfam" id="PF00108">
    <property type="entry name" value="Thiolase_N"/>
    <property type="match status" value="1"/>
</dbReference>
<feature type="domain" description="Thiolase N-terminal" evidence="7">
    <location>
        <begin position="6"/>
        <end position="262"/>
    </location>
</feature>
<dbReference type="PROSITE" id="PS00737">
    <property type="entry name" value="THIOLASE_2"/>
    <property type="match status" value="1"/>
</dbReference>
<evidence type="ECO:0000259" key="8">
    <source>
        <dbReference type="Pfam" id="PF02803"/>
    </source>
</evidence>